<feature type="domain" description="DUF3868" evidence="2">
    <location>
        <begin position="14"/>
        <end position="103"/>
    </location>
</feature>
<dbReference type="InterPro" id="IPR006665">
    <property type="entry name" value="OmpA-like"/>
</dbReference>
<evidence type="ECO:0000313" key="3">
    <source>
        <dbReference type="EMBL" id="SHF93855.1"/>
    </source>
</evidence>
<evidence type="ECO:0000259" key="1">
    <source>
        <dbReference type="Pfam" id="PF00691"/>
    </source>
</evidence>
<dbReference type="RefSeq" id="WP_062180787.1">
    <property type="nucleotide sequence ID" value="NZ_BBXL01000011.1"/>
</dbReference>
<keyword evidence="4" id="KW-1185">Reference proteome</keyword>
<name>A0A1M5FQR9_9BACT</name>
<dbReference type="Gene3D" id="1.25.40.10">
    <property type="entry name" value="Tetratricopeptide repeat domain"/>
    <property type="match status" value="1"/>
</dbReference>
<dbReference type="Pfam" id="PF12984">
    <property type="entry name" value="DUF3868"/>
    <property type="match status" value="1"/>
</dbReference>
<feature type="domain" description="OmpA-like" evidence="1">
    <location>
        <begin position="200"/>
        <end position="287"/>
    </location>
</feature>
<dbReference type="InterPro" id="IPR024480">
    <property type="entry name" value="DUF3868"/>
</dbReference>
<dbReference type="EMBL" id="FQUC01000012">
    <property type="protein sequence ID" value="SHF93855.1"/>
    <property type="molecule type" value="Genomic_DNA"/>
</dbReference>
<sequence length="484" mass="54262">MKKIIYSIFIATLFSGTPIVLSAQNIYKEQINVNSSQLQQKGDSLYVSMQIDIEKLDIDNQRSLTLTPLLSSNGNQRTLPPVLINGSTRHKVYERSINLKKDQAEQLDFYKVVKENSLNNTIQYNTVIPYESWMETSQLQVKEDLCGCGGHQQETYTETLAANFAGEVKAQPYIPILAYIEPRKEEIKERSSKWETALDFPVNQSTILPNYMNNLYELSKVEEKINSIKSDNSIQISKIIITGFASPEGSVAINEKLSKERAEALKNYLAQKLAMPSDIYQVQYGGENWDGLVSLLNASDISRKEGILDIIRNTDNVDSRKSKLKTFAGGSAYKELLTNVYPKLRKVVGEAYYTVKNYTVDETKANLKDKANQLSLSEIYQLANTYPEGSPSFAEAFETAAKTYPDNAIANLNYAAALLSQKDTQNAKIYLDKSDKNSPEYSNNLGVYYLLLKDTGKAKVEFEKASKAGIPAAKVNLKQLETAK</sequence>
<dbReference type="SUPFAM" id="SSF48452">
    <property type="entry name" value="TPR-like"/>
    <property type="match status" value="1"/>
</dbReference>
<dbReference type="InterPro" id="IPR036737">
    <property type="entry name" value="OmpA-like_sf"/>
</dbReference>
<organism evidence="3 4">
    <name type="scientific">Dysgonomonas macrotermitis</name>
    <dbReference type="NCBI Taxonomy" id="1346286"/>
    <lineage>
        <taxon>Bacteria</taxon>
        <taxon>Pseudomonadati</taxon>
        <taxon>Bacteroidota</taxon>
        <taxon>Bacteroidia</taxon>
        <taxon>Bacteroidales</taxon>
        <taxon>Dysgonomonadaceae</taxon>
        <taxon>Dysgonomonas</taxon>
    </lineage>
</organism>
<proteinExistence type="predicted"/>
<reference evidence="4" key="1">
    <citation type="submission" date="2016-11" db="EMBL/GenBank/DDBJ databases">
        <authorList>
            <person name="Varghese N."/>
            <person name="Submissions S."/>
        </authorList>
    </citation>
    <scope>NUCLEOTIDE SEQUENCE [LARGE SCALE GENOMIC DNA]</scope>
    <source>
        <strain evidence="4">DSM 27370</strain>
    </source>
</reference>
<dbReference type="Proteomes" id="UP000184480">
    <property type="component" value="Unassembled WGS sequence"/>
</dbReference>
<dbReference type="SUPFAM" id="SSF103088">
    <property type="entry name" value="OmpA-like"/>
    <property type="match status" value="1"/>
</dbReference>
<dbReference type="STRING" id="1346286.SAMN05444362_11281"/>
<evidence type="ECO:0000313" key="4">
    <source>
        <dbReference type="Proteomes" id="UP000184480"/>
    </source>
</evidence>
<evidence type="ECO:0000259" key="2">
    <source>
        <dbReference type="Pfam" id="PF12984"/>
    </source>
</evidence>
<dbReference type="OrthoDB" id="997804at2"/>
<dbReference type="InterPro" id="IPR011990">
    <property type="entry name" value="TPR-like_helical_dom_sf"/>
</dbReference>
<dbReference type="AlphaFoldDB" id="A0A1M5FQR9"/>
<dbReference type="Gene3D" id="3.30.1330.60">
    <property type="entry name" value="OmpA-like domain"/>
    <property type="match status" value="1"/>
</dbReference>
<accession>A0A1M5FQR9</accession>
<gene>
    <name evidence="3" type="ORF">SAMN05444362_11281</name>
</gene>
<protein>
    <submittedName>
        <fullName evidence="3">OmpA family protein</fullName>
    </submittedName>
</protein>
<dbReference type="Pfam" id="PF00691">
    <property type="entry name" value="OmpA"/>
    <property type="match status" value="1"/>
</dbReference>